<evidence type="ECO:0008006" key="3">
    <source>
        <dbReference type="Google" id="ProtNLM"/>
    </source>
</evidence>
<dbReference type="OrthoDB" id="425753at2"/>
<dbReference type="InterPro" id="IPR002636">
    <property type="entry name" value="DUF29"/>
</dbReference>
<comment type="caution">
    <text evidence="1">The sequence shown here is derived from an EMBL/GenBank/DDBJ whole genome shotgun (WGS) entry which is preliminary data.</text>
</comment>
<dbReference type="AlphaFoldDB" id="A0A0K8MAI5"/>
<reference evidence="1 2" key="1">
    <citation type="submission" date="2015-03" db="EMBL/GenBank/DDBJ databases">
        <title>Caedibacter varicaedens, whole genome shotgun sequence.</title>
        <authorList>
            <person name="Suzuki H."/>
            <person name="Dapper A.L."/>
            <person name="Gibson A.K."/>
            <person name="Jackson C."/>
            <person name="Lee H."/>
            <person name="Pejaver V.R."/>
            <person name="Doak T."/>
            <person name="Lynch M."/>
        </authorList>
    </citation>
    <scope>NUCLEOTIDE SEQUENCE [LARGE SCALE GENOMIC DNA]</scope>
</reference>
<keyword evidence="2" id="KW-1185">Reference proteome</keyword>
<dbReference type="EMBL" id="BBVC01000007">
    <property type="protein sequence ID" value="GAO97501.1"/>
    <property type="molecule type" value="Genomic_DNA"/>
</dbReference>
<gene>
    <name evidence="1" type="ORF">Cva_00133</name>
</gene>
<evidence type="ECO:0000313" key="2">
    <source>
        <dbReference type="Proteomes" id="UP000036771"/>
    </source>
</evidence>
<dbReference type="Pfam" id="PF01724">
    <property type="entry name" value="DUF29"/>
    <property type="match status" value="1"/>
</dbReference>
<dbReference type="PANTHER" id="PTHR34235">
    <property type="entry name" value="SLR1203 PROTEIN-RELATED"/>
    <property type="match status" value="1"/>
</dbReference>
<name>A0A0K8MAI5_9PROT</name>
<protein>
    <recommendedName>
        <fullName evidence="3">DUF29 domain-containing protein</fullName>
    </recommendedName>
</protein>
<proteinExistence type="predicted"/>
<organism evidence="1 2">
    <name type="scientific">Caedimonas varicaedens</name>
    <dbReference type="NCBI Taxonomy" id="1629334"/>
    <lineage>
        <taxon>Bacteria</taxon>
        <taxon>Pseudomonadati</taxon>
        <taxon>Pseudomonadota</taxon>
        <taxon>Alphaproteobacteria</taxon>
        <taxon>Holosporales</taxon>
        <taxon>Caedimonadaceae</taxon>
        <taxon>Caedimonas</taxon>
    </lineage>
</organism>
<dbReference type="Gene3D" id="1.20.1220.20">
    <property type="entry name" value="Uncharcterised protein PF01724"/>
    <property type="match status" value="1"/>
</dbReference>
<evidence type="ECO:0000313" key="1">
    <source>
        <dbReference type="EMBL" id="GAO97501.1"/>
    </source>
</evidence>
<dbReference type="PANTHER" id="PTHR34235:SF4">
    <property type="entry name" value="SLR0291 PROTEIN"/>
    <property type="match status" value="1"/>
</dbReference>
<dbReference type="STRING" id="1629334.Cva_00133"/>
<accession>A0A0K8MAI5</accession>
<sequence length="143" mass="17058">MNPKHDDDFYGWTMAEAELLRQRKFNELDIEHLIEELESMGASEKREIHSRMEQLLKHLLKWKYQPDLQCRSWKNSIRNQRKALSAVIKDNPSLKPTIPEYIKDAYKDALEGAIEETGVYKKNFPTECPYTFEQIMDDEFYPE</sequence>
<dbReference type="Proteomes" id="UP000036771">
    <property type="component" value="Unassembled WGS sequence"/>
</dbReference>